<organism evidence="7 8">
    <name type="scientific">Solanum commersonii</name>
    <name type="common">Commerson's wild potato</name>
    <name type="synonym">Commerson's nightshade</name>
    <dbReference type="NCBI Taxonomy" id="4109"/>
    <lineage>
        <taxon>Eukaryota</taxon>
        <taxon>Viridiplantae</taxon>
        <taxon>Streptophyta</taxon>
        <taxon>Embryophyta</taxon>
        <taxon>Tracheophyta</taxon>
        <taxon>Spermatophyta</taxon>
        <taxon>Magnoliopsida</taxon>
        <taxon>eudicotyledons</taxon>
        <taxon>Gunneridae</taxon>
        <taxon>Pentapetalae</taxon>
        <taxon>asterids</taxon>
        <taxon>lamiids</taxon>
        <taxon>Solanales</taxon>
        <taxon>Solanaceae</taxon>
        <taxon>Solanoideae</taxon>
        <taxon>Solaneae</taxon>
        <taxon>Solanum</taxon>
    </lineage>
</organism>
<comment type="subcellular location">
    <subcellularLocation>
        <location evidence="1">Nucleus</location>
    </subcellularLocation>
</comment>
<dbReference type="InterPro" id="IPR002100">
    <property type="entry name" value="TF_MADSbox"/>
</dbReference>
<protein>
    <recommendedName>
        <fullName evidence="6">MADS-box domain-containing protein</fullName>
    </recommendedName>
</protein>
<evidence type="ECO:0000256" key="3">
    <source>
        <dbReference type="ARBA" id="ARBA00023125"/>
    </source>
</evidence>
<dbReference type="SMART" id="SM00432">
    <property type="entry name" value="MADS"/>
    <property type="match status" value="1"/>
</dbReference>
<dbReference type="InterPro" id="IPR036879">
    <property type="entry name" value="TF_MADSbox_sf"/>
</dbReference>
<dbReference type="GO" id="GO:0046983">
    <property type="term" value="F:protein dimerization activity"/>
    <property type="evidence" value="ECO:0007669"/>
    <property type="project" value="InterPro"/>
</dbReference>
<dbReference type="GO" id="GO:0005634">
    <property type="term" value="C:nucleus"/>
    <property type="evidence" value="ECO:0007669"/>
    <property type="project" value="UniProtKB-SubCell"/>
</dbReference>
<evidence type="ECO:0000259" key="6">
    <source>
        <dbReference type="PROSITE" id="PS50066"/>
    </source>
</evidence>
<evidence type="ECO:0000256" key="4">
    <source>
        <dbReference type="ARBA" id="ARBA00023163"/>
    </source>
</evidence>
<dbReference type="Proteomes" id="UP000824120">
    <property type="component" value="Chromosome 4"/>
</dbReference>
<feature type="domain" description="MADS-box" evidence="6">
    <location>
        <begin position="25"/>
        <end position="62"/>
    </location>
</feature>
<keyword evidence="2" id="KW-0805">Transcription regulation</keyword>
<keyword evidence="3" id="KW-0238">DNA-binding</keyword>
<evidence type="ECO:0000256" key="5">
    <source>
        <dbReference type="ARBA" id="ARBA00023242"/>
    </source>
</evidence>
<name>A0A9J5ZFK9_SOLCO</name>
<dbReference type="PANTHER" id="PTHR11945:SF769">
    <property type="entry name" value="AGAMOUS-LIKE MADS-BOX PROTEIN AGL62"/>
    <property type="match status" value="1"/>
</dbReference>
<dbReference type="PROSITE" id="PS50066">
    <property type="entry name" value="MADS_BOX_2"/>
    <property type="match status" value="1"/>
</dbReference>
<dbReference type="SUPFAM" id="SSF55455">
    <property type="entry name" value="SRF-like"/>
    <property type="match status" value="1"/>
</dbReference>
<gene>
    <name evidence="7" type="ORF">H5410_022024</name>
</gene>
<dbReference type="GO" id="GO:0000981">
    <property type="term" value="F:DNA-binding transcription factor activity, RNA polymerase II-specific"/>
    <property type="evidence" value="ECO:0007669"/>
    <property type="project" value="TreeGrafter"/>
</dbReference>
<keyword evidence="8" id="KW-1185">Reference proteome</keyword>
<evidence type="ECO:0000313" key="7">
    <source>
        <dbReference type="EMBL" id="KAG5610743.1"/>
    </source>
</evidence>
<dbReference type="AlphaFoldDB" id="A0A9J5ZFK9"/>
<dbReference type="PANTHER" id="PTHR11945">
    <property type="entry name" value="MADS BOX PROTEIN"/>
    <property type="match status" value="1"/>
</dbReference>
<evidence type="ECO:0000256" key="2">
    <source>
        <dbReference type="ARBA" id="ARBA00023015"/>
    </source>
</evidence>
<dbReference type="OrthoDB" id="1898716at2759"/>
<dbReference type="PRINTS" id="PR00404">
    <property type="entry name" value="MADSDOMAIN"/>
</dbReference>
<dbReference type="GO" id="GO:0000978">
    <property type="term" value="F:RNA polymerase II cis-regulatory region sequence-specific DNA binding"/>
    <property type="evidence" value="ECO:0007669"/>
    <property type="project" value="TreeGrafter"/>
</dbReference>
<keyword evidence="4" id="KW-0804">Transcription</keyword>
<dbReference type="Pfam" id="PF00319">
    <property type="entry name" value="SRF-TF"/>
    <property type="match status" value="1"/>
</dbReference>
<evidence type="ECO:0000256" key="1">
    <source>
        <dbReference type="ARBA" id="ARBA00004123"/>
    </source>
</evidence>
<reference evidence="7 8" key="1">
    <citation type="submission" date="2020-09" db="EMBL/GenBank/DDBJ databases">
        <title>De no assembly of potato wild relative species, Solanum commersonii.</title>
        <authorList>
            <person name="Cho K."/>
        </authorList>
    </citation>
    <scope>NUCLEOTIDE SEQUENCE [LARGE SCALE GENOMIC DNA]</scope>
    <source>
        <strain evidence="7">LZ3.2</strain>
        <tissue evidence="7">Leaf</tissue>
    </source>
</reference>
<evidence type="ECO:0000313" key="8">
    <source>
        <dbReference type="Proteomes" id="UP000824120"/>
    </source>
</evidence>
<dbReference type="Gene3D" id="3.40.1810.10">
    <property type="entry name" value="Transcription factor, MADS-box"/>
    <property type="match status" value="1"/>
</dbReference>
<keyword evidence="5" id="KW-0539">Nucleus</keyword>
<accession>A0A9J5ZFK9</accession>
<proteinExistence type="predicted"/>
<dbReference type="EMBL" id="JACXVP010000004">
    <property type="protein sequence ID" value="KAG5610743.1"/>
    <property type="molecule type" value="Genomic_DNA"/>
</dbReference>
<comment type="caution">
    <text evidence="7">The sequence shown here is derived from an EMBL/GenBank/DDBJ whole genome shotgun (WGS) entry which is preliminary data.</text>
</comment>
<sequence length="62" mass="7023">MSIFIETKNEGQVNLILGMTTRTSKGRQRVDMVKMKNARNLQVTFSKHRAGLLKKASELCTL</sequence>